<evidence type="ECO:0000256" key="1">
    <source>
        <dbReference type="SAM" id="Coils"/>
    </source>
</evidence>
<dbReference type="EMBL" id="JASCRZ010000002">
    <property type="protein sequence ID" value="MDI5894401.1"/>
    <property type="molecule type" value="Genomic_DNA"/>
</dbReference>
<keyword evidence="3" id="KW-1185">Reference proteome</keyword>
<evidence type="ECO:0000313" key="2">
    <source>
        <dbReference type="EMBL" id="MDI5894401.1"/>
    </source>
</evidence>
<gene>
    <name evidence="2" type="ORF">QLS65_05825</name>
</gene>
<evidence type="ECO:0008006" key="4">
    <source>
        <dbReference type="Google" id="ProtNLM"/>
    </source>
</evidence>
<organism evidence="2 3">
    <name type="scientific">Flavobacterium algoritolerans</name>
    <dbReference type="NCBI Taxonomy" id="3041254"/>
    <lineage>
        <taxon>Bacteria</taxon>
        <taxon>Pseudomonadati</taxon>
        <taxon>Bacteroidota</taxon>
        <taxon>Flavobacteriia</taxon>
        <taxon>Flavobacteriales</taxon>
        <taxon>Flavobacteriaceae</taxon>
        <taxon>Flavobacterium</taxon>
    </lineage>
</organism>
<dbReference type="RefSeq" id="WP_282715892.1">
    <property type="nucleotide sequence ID" value="NZ_JASCRZ010000002.1"/>
</dbReference>
<comment type="caution">
    <text evidence="2">The sequence shown here is derived from an EMBL/GenBank/DDBJ whole genome shotgun (WGS) entry which is preliminary data.</text>
</comment>
<evidence type="ECO:0000313" key="3">
    <source>
        <dbReference type="Proteomes" id="UP001243403"/>
    </source>
</evidence>
<name>A0ABT6V930_9FLAO</name>
<accession>A0ABT6V930</accession>
<keyword evidence="1" id="KW-0175">Coiled coil</keyword>
<feature type="coiled-coil region" evidence="1">
    <location>
        <begin position="103"/>
        <end position="130"/>
    </location>
</feature>
<sequence>MILEAIERIIEGKLPMTVARAKVIKLNATSCQVRTLTKITDYFQCSYNSIIDNDGQELKIEPEVGSVVVIAIFDSAATIIQTSKVKSFSFKYGETVFKIDDSGTQIERQNENLKSVINDLQDEIGKLCDALNATIVLPGYGTTPNIPNITNIKNKVLQTKTRINKILK</sequence>
<reference evidence="2 3" key="1">
    <citation type="submission" date="2023-04" db="EMBL/GenBank/DDBJ databases">
        <title>Two novel species of Flavobacterium.</title>
        <authorList>
            <person name="Liu Q."/>
            <person name="Xin Y.-H."/>
        </authorList>
    </citation>
    <scope>NUCLEOTIDE SEQUENCE [LARGE SCALE GENOMIC DNA]</scope>
    <source>
        <strain evidence="2 3">LB1P51</strain>
    </source>
</reference>
<dbReference type="Proteomes" id="UP001243403">
    <property type="component" value="Unassembled WGS sequence"/>
</dbReference>
<protein>
    <recommendedName>
        <fullName evidence="4">Gp5/Type VI secretion system Vgr protein OB-fold domain-containing protein</fullName>
    </recommendedName>
</protein>
<proteinExistence type="predicted"/>